<keyword evidence="4" id="KW-1003">Cell membrane</keyword>
<dbReference type="RefSeq" id="WP_066665826.1">
    <property type="nucleotide sequence ID" value="NZ_LYVF01000002.1"/>
</dbReference>
<evidence type="ECO:0000256" key="2">
    <source>
        <dbReference type="ARBA" id="ARBA00007783"/>
    </source>
</evidence>
<keyword evidence="6 8" id="KW-1133">Transmembrane helix</keyword>
<proteinExistence type="inferred from homology"/>
<keyword evidence="7 8" id="KW-0472">Membrane</keyword>
<feature type="transmembrane region" description="Helical" evidence="8">
    <location>
        <begin position="260"/>
        <end position="284"/>
    </location>
</feature>
<dbReference type="InterPro" id="IPR013525">
    <property type="entry name" value="ABC2_TM"/>
</dbReference>
<dbReference type="PROSITE" id="PS51012">
    <property type="entry name" value="ABC_TM2"/>
    <property type="match status" value="1"/>
</dbReference>
<name>A0A1B7LKU0_9FIRM</name>
<evidence type="ECO:0000256" key="1">
    <source>
        <dbReference type="ARBA" id="ARBA00004651"/>
    </source>
</evidence>
<evidence type="ECO:0000256" key="5">
    <source>
        <dbReference type="ARBA" id="ARBA00022692"/>
    </source>
</evidence>
<dbReference type="GO" id="GO:0140359">
    <property type="term" value="F:ABC-type transporter activity"/>
    <property type="evidence" value="ECO:0007669"/>
    <property type="project" value="InterPro"/>
</dbReference>
<dbReference type="GO" id="GO:0005886">
    <property type="term" value="C:plasma membrane"/>
    <property type="evidence" value="ECO:0007669"/>
    <property type="project" value="UniProtKB-SubCell"/>
</dbReference>
<gene>
    <name evidence="10" type="ORF">A6M21_01985</name>
</gene>
<comment type="similarity">
    <text evidence="2">Belongs to the ABC-2 integral membrane protein family.</text>
</comment>
<evidence type="ECO:0000256" key="3">
    <source>
        <dbReference type="ARBA" id="ARBA00022448"/>
    </source>
</evidence>
<feature type="transmembrane region" description="Helical" evidence="8">
    <location>
        <begin position="232"/>
        <end position="254"/>
    </location>
</feature>
<reference evidence="10 11" key="1">
    <citation type="submission" date="2016-04" db="EMBL/GenBank/DDBJ databases">
        <authorList>
            <person name="Evans L.H."/>
            <person name="Alamgir A."/>
            <person name="Owens N."/>
            <person name="Weber N.D."/>
            <person name="Virtaneva K."/>
            <person name="Barbian K."/>
            <person name="Babar A."/>
            <person name="Rosenke K."/>
        </authorList>
    </citation>
    <scope>NUCLEOTIDE SEQUENCE [LARGE SCALE GENOMIC DNA]</scope>
    <source>
        <strain evidence="10 11">LMa1</strain>
    </source>
</reference>
<evidence type="ECO:0000256" key="6">
    <source>
        <dbReference type="ARBA" id="ARBA00022989"/>
    </source>
</evidence>
<comment type="subcellular location">
    <subcellularLocation>
        <location evidence="1">Cell membrane</location>
        <topology evidence="1">Multi-pass membrane protein</topology>
    </subcellularLocation>
</comment>
<dbReference type="OrthoDB" id="9776218at2"/>
<dbReference type="AlphaFoldDB" id="A0A1B7LKU0"/>
<dbReference type="Gene3D" id="3.40.1710.10">
    <property type="entry name" value="abc type-2 transporter like domain"/>
    <property type="match status" value="1"/>
</dbReference>
<dbReference type="Pfam" id="PF12698">
    <property type="entry name" value="ABC2_membrane_3"/>
    <property type="match status" value="1"/>
</dbReference>
<evidence type="ECO:0000256" key="7">
    <source>
        <dbReference type="ARBA" id="ARBA00023136"/>
    </source>
</evidence>
<keyword evidence="5 8" id="KW-0812">Transmembrane</keyword>
<dbReference type="InterPro" id="IPR051449">
    <property type="entry name" value="ABC-2_transporter_component"/>
</dbReference>
<protein>
    <submittedName>
        <fullName evidence="10">Transporter</fullName>
    </submittedName>
</protein>
<evidence type="ECO:0000256" key="4">
    <source>
        <dbReference type="ARBA" id="ARBA00022475"/>
    </source>
</evidence>
<evidence type="ECO:0000313" key="10">
    <source>
        <dbReference type="EMBL" id="OAT87082.1"/>
    </source>
</evidence>
<sequence>MRGIRMLAIIRKEFIQIRRDPPSLVISLAMPVIMLLLFGYAVTTDVNHIPMAVLDQDHSQQSEMLAENLAGTGYLDLVYRVQSTHEIRALLDGGQVRAALIIPPGYARRLHRGETASVQFLVDGSDPLFARTAISTAEMVARVKSQQLSLEAMTAQGQTPPAGPGIDLRTRAWYNPGLESLKFNIPGLIGLVMQNVTIMLTAFALVRERERGTLEQLMVTPVRGAELMTGKLIPYILISFVDVALALGIGTLWFKVPVAGSVPLLLGLTLLFLVFALGLGMFFSTIARTQLQAMQMTMLFILPSVLLSGFVFPRASMPLPIQYLGDMIPLTYFLEILRGIMLKGVGINYLWGDVWPLAGFGAGIIALAAWRFKKRVE</sequence>
<evidence type="ECO:0000259" key="9">
    <source>
        <dbReference type="PROSITE" id="PS51012"/>
    </source>
</evidence>
<evidence type="ECO:0000313" key="11">
    <source>
        <dbReference type="Proteomes" id="UP000078532"/>
    </source>
</evidence>
<dbReference type="STRING" id="1838280.A6M21_01985"/>
<accession>A0A1B7LKU0</accession>
<dbReference type="Proteomes" id="UP000078532">
    <property type="component" value="Unassembled WGS sequence"/>
</dbReference>
<feature type="transmembrane region" description="Helical" evidence="8">
    <location>
        <begin position="183"/>
        <end position="206"/>
    </location>
</feature>
<comment type="caution">
    <text evidence="10">The sequence shown here is derived from an EMBL/GenBank/DDBJ whole genome shotgun (WGS) entry which is preliminary data.</text>
</comment>
<dbReference type="InterPro" id="IPR047817">
    <property type="entry name" value="ABC2_TM_bact-type"/>
</dbReference>
<feature type="transmembrane region" description="Helical" evidence="8">
    <location>
        <begin position="296"/>
        <end position="315"/>
    </location>
</feature>
<dbReference type="PANTHER" id="PTHR30294">
    <property type="entry name" value="MEMBRANE COMPONENT OF ABC TRANSPORTER YHHJ-RELATED"/>
    <property type="match status" value="1"/>
</dbReference>
<organism evidence="10 11">
    <name type="scientific">Desulfotomaculum copahuensis</name>
    <dbReference type="NCBI Taxonomy" id="1838280"/>
    <lineage>
        <taxon>Bacteria</taxon>
        <taxon>Bacillati</taxon>
        <taxon>Bacillota</taxon>
        <taxon>Clostridia</taxon>
        <taxon>Eubacteriales</taxon>
        <taxon>Desulfotomaculaceae</taxon>
        <taxon>Desulfotomaculum</taxon>
    </lineage>
</organism>
<keyword evidence="3" id="KW-0813">Transport</keyword>
<dbReference type="PANTHER" id="PTHR30294:SF29">
    <property type="entry name" value="MULTIDRUG ABC TRANSPORTER PERMEASE YBHS-RELATED"/>
    <property type="match status" value="1"/>
</dbReference>
<evidence type="ECO:0000256" key="8">
    <source>
        <dbReference type="SAM" id="Phobius"/>
    </source>
</evidence>
<keyword evidence="11" id="KW-1185">Reference proteome</keyword>
<dbReference type="EMBL" id="LYVF01000002">
    <property type="protein sequence ID" value="OAT87082.1"/>
    <property type="molecule type" value="Genomic_DNA"/>
</dbReference>
<feature type="transmembrane region" description="Helical" evidence="8">
    <location>
        <begin position="21"/>
        <end position="42"/>
    </location>
</feature>
<feature type="domain" description="ABC transmembrane type-2" evidence="9">
    <location>
        <begin position="130"/>
        <end position="375"/>
    </location>
</feature>
<feature type="transmembrane region" description="Helical" evidence="8">
    <location>
        <begin position="354"/>
        <end position="372"/>
    </location>
</feature>